<dbReference type="EMBL" id="KT239446">
    <property type="protein sequence ID" value="AKY01875.1"/>
    <property type="molecule type" value="Genomic_DNA"/>
</dbReference>
<evidence type="ECO:0000313" key="2">
    <source>
        <dbReference type="Proteomes" id="UP000204179"/>
    </source>
</evidence>
<name>A0A0K1Y4W6_9CAUD</name>
<proteinExistence type="predicted"/>
<keyword evidence="2" id="KW-1185">Reference proteome</keyword>
<sequence>MDLFEMMEEPQEEVQVHPVISKDIKDEYRIIIQKYGIKAPEALLDELASIWSDPPPWSPWAK</sequence>
<evidence type="ECO:0000313" key="1">
    <source>
        <dbReference type="EMBL" id="AKY01875.1"/>
    </source>
</evidence>
<evidence type="ECO:0008006" key="3">
    <source>
        <dbReference type="Google" id="ProtNLM"/>
    </source>
</evidence>
<protein>
    <recommendedName>
        <fullName evidence="3">Molybdenum ABC transporter</fullName>
    </recommendedName>
</protein>
<dbReference type="KEGG" id="vg:26518419"/>
<dbReference type="Proteomes" id="UP000204179">
    <property type="component" value="Segment"/>
</dbReference>
<gene>
    <name evidence="1" type="ORF">JD18_004</name>
</gene>
<accession>A0A0K1Y4W6</accession>
<dbReference type="GeneID" id="26518419"/>
<reference evidence="1 2" key="1">
    <citation type="submission" date="2015-07" db="EMBL/GenBank/DDBJ databases">
        <title>Isolation and characterization of JD18-a novel lytic bacteriophage for Klebsiella pneumoniae.</title>
        <authorList>
            <person name="Fan J."/>
            <person name="Zhang X."/>
            <person name="Guo X."/>
            <person name="He P."/>
            <person name="Zhang Y."/>
        </authorList>
    </citation>
    <scope>NUCLEOTIDE SEQUENCE [LARGE SCALE GENOMIC DNA]</scope>
</reference>
<dbReference type="RefSeq" id="YP_009190585.1">
    <property type="nucleotide sequence ID" value="NC_028686.1"/>
</dbReference>
<organism evidence="1 2">
    <name type="scientific">Klebsiella phage JD18</name>
    <dbReference type="NCBI Taxonomy" id="1698360"/>
    <lineage>
        <taxon>Viruses</taxon>
        <taxon>Duplodnaviria</taxon>
        <taxon>Heunggongvirae</taxon>
        <taxon>Uroviricota</taxon>
        <taxon>Caudoviricetes</taxon>
        <taxon>Pantevenvirales</taxon>
        <taxon>Straboviridae</taxon>
        <taxon>Tevenvirinae</taxon>
        <taxon>Jiaodavirus</taxon>
        <taxon>Jiaodavirus jd18</taxon>
    </lineage>
</organism>